<name>A0A2I2GJX6_9EURO</name>
<protein>
    <submittedName>
        <fullName evidence="3">Class II aldolase/adducin domain-containing protein</fullName>
    </submittedName>
</protein>
<dbReference type="EMBL" id="MSFO01000002">
    <property type="protein sequence ID" value="PLB53175.1"/>
    <property type="molecule type" value="Genomic_DNA"/>
</dbReference>
<evidence type="ECO:0000259" key="2">
    <source>
        <dbReference type="SMART" id="SM01007"/>
    </source>
</evidence>
<reference evidence="3 4" key="1">
    <citation type="submission" date="2016-12" db="EMBL/GenBank/DDBJ databases">
        <title>The genomes of Aspergillus section Nigri reveals drivers in fungal speciation.</title>
        <authorList>
            <consortium name="DOE Joint Genome Institute"/>
            <person name="Vesth T.C."/>
            <person name="Nybo J."/>
            <person name="Theobald S."/>
            <person name="Brandl J."/>
            <person name="Frisvad J.C."/>
            <person name="Nielsen K.F."/>
            <person name="Lyhne E.K."/>
            <person name="Kogle M.E."/>
            <person name="Kuo A."/>
            <person name="Riley R."/>
            <person name="Clum A."/>
            <person name="Nolan M."/>
            <person name="Lipzen A."/>
            <person name="Salamov A."/>
            <person name="Henrissat B."/>
            <person name="Wiebenga A."/>
            <person name="De Vries R.P."/>
            <person name="Grigoriev I.V."/>
            <person name="Mortensen U.H."/>
            <person name="Andersen M.R."/>
            <person name="Baker S.E."/>
        </authorList>
    </citation>
    <scope>NUCLEOTIDE SEQUENCE [LARGE SCALE GENOMIC DNA]</scope>
    <source>
        <strain evidence="3 4">IBT 23096</strain>
    </source>
</reference>
<dbReference type="Gene3D" id="3.40.225.10">
    <property type="entry name" value="Class II aldolase/adducin N-terminal domain"/>
    <property type="match status" value="1"/>
</dbReference>
<dbReference type="Pfam" id="PF00596">
    <property type="entry name" value="Aldolase_II"/>
    <property type="match status" value="1"/>
</dbReference>
<dbReference type="PANTHER" id="PTHR10672:SF25">
    <property type="entry name" value="MEIOTICALLY UP-REGULATED GENE 14 PROTEIN"/>
    <property type="match status" value="1"/>
</dbReference>
<feature type="domain" description="Class II aldolase/adducin N-terminal" evidence="2">
    <location>
        <begin position="57"/>
        <end position="241"/>
    </location>
</feature>
<dbReference type="STRING" id="1392250.A0A2I2GJX6"/>
<feature type="compositionally biased region" description="Polar residues" evidence="1">
    <location>
        <begin position="10"/>
        <end position="25"/>
    </location>
</feature>
<sequence length="295" mass="32338">MTTETTTMTVSKDTPSQGESVNEKQASAALQAISQGATLPGIPSFTSIDIKRRWMLEHLAGAFHVFSRNGYAEGMSGHISLRDPEHPDLFWTNPLAVHFGMVKVSDLILLNHAGEAVAGNTKRPANSAGFQIHGHLHRRYPHVNAACHAHSVNGKAWSTFARPLEMISQDATMFYGNAQAVYKQFGGVVLDPAEGERLAEALGPDGKLLILRNHGLLTVGRTVDEAAYLFTLAEKSCGIQLQVEAAAANGIPKMVIEDEVAEYTFRMTSEAEALYCEFQPEYEYELERCNGKFLE</sequence>
<dbReference type="SUPFAM" id="SSF53639">
    <property type="entry name" value="AraD/HMP-PK domain-like"/>
    <property type="match status" value="1"/>
</dbReference>
<gene>
    <name evidence="3" type="ORF">P170DRAFT_379683</name>
</gene>
<dbReference type="NCBIfam" id="NF004855">
    <property type="entry name" value="PRK06208.1"/>
    <property type="match status" value="1"/>
</dbReference>
<dbReference type="InterPro" id="IPR001303">
    <property type="entry name" value="Aldolase_II/adducin_N"/>
</dbReference>
<dbReference type="GO" id="GO:0005856">
    <property type="term" value="C:cytoskeleton"/>
    <property type="evidence" value="ECO:0007669"/>
    <property type="project" value="TreeGrafter"/>
</dbReference>
<evidence type="ECO:0000313" key="4">
    <source>
        <dbReference type="Proteomes" id="UP000234275"/>
    </source>
</evidence>
<dbReference type="FunFam" id="3.40.225.10:FF:000009">
    <property type="entry name" value="Class II aldolase/adducin N-terminal"/>
    <property type="match status" value="1"/>
</dbReference>
<dbReference type="VEuPathDB" id="FungiDB:P170DRAFT_379683"/>
<dbReference type="RefSeq" id="XP_024708477.1">
    <property type="nucleotide sequence ID" value="XM_024845496.1"/>
</dbReference>
<comment type="caution">
    <text evidence="3">The sequence shown here is derived from an EMBL/GenBank/DDBJ whole genome shotgun (WGS) entry which is preliminary data.</text>
</comment>
<keyword evidence="4" id="KW-1185">Reference proteome</keyword>
<dbReference type="GeneID" id="36553195"/>
<organism evidence="3 4">
    <name type="scientific">Aspergillus steynii IBT 23096</name>
    <dbReference type="NCBI Taxonomy" id="1392250"/>
    <lineage>
        <taxon>Eukaryota</taxon>
        <taxon>Fungi</taxon>
        <taxon>Dikarya</taxon>
        <taxon>Ascomycota</taxon>
        <taxon>Pezizomycotina</taxon>
        <taxon>Eurotiomycetes</taxon>
        <taxon>Eurotiomycetidae</taxon>
        <taxon>Eurotiales</taxon>
        <taxon>Aspergillaceae</taxon>
        <taxon>Aspergillus</taxon>
        <taxon>Aspergillus subgen. Circumdati</taxon>
    </lineage>
</organism>
<dbReference type="PANTHER" id="PTHR10672">
    <property type="entry name" value="ADDUCIN"/>
    <property type="match status" value="1"/>
</dbReference>
<dbReference type="InterPro" id="IPR036409">
    <property type="entry name" value="Aldolase_II/adducin_N_sf"/>
</dbReference>
<dbReference type="OrthoDB" id="3238794at2759"/>
<dbReference type="SMART" id="SM01007">
    <property type="entry name" value="Aldolase_II"/>
    <property type="match status" value="1"/>
</dbReference>
<dbReference type="GO" id="GO:0051015">
    <property type="term" value="F:actin filament binding"/>
    <property type="evidence" value="ECO:0007669"/>
    <property type="project" value="TreeGrafter"/>
</dbReference>
<dbReference type="AlphaFoldDB" id="A0A2I2GJX6"/>
<evidence type="ECO:0000313" key="3">
    <source>
        <dbReference type="EMBL" id="PLB53175.1"/>
    </source>
</evidence>
<accession>A0A2I2GJX6</accession>
<dbReference type="InterPro" id="IPR051017">
    <property type="entry name" value="Aldolase-II_Adducin_sf"/>
</dbReference>
<dbReference type="Proteomes" id="UP000234275">
    <property type="component" value="Unassembled WGS sequence"/>
</dbReference>
<feature type="region of interest" description="Disordered" evidence="1">
    <location>
        <begin position="1"/>
        <end position="25"/>
    </location>
</feature>
<proteinExistence type="predicted"/>
<evidence type="ECO:0000256" key="1">
    <source>
        <dbReference type="SAM" id="MobiDB-lite"/>
    </source>
</evidence>